<keyword evidence="5" id="KW-1185">Reference proteome</keyword>
<feature type="compositionally biased region" description="Low complexity" evidence="1">
    <location>
        <begin position="172"/>
        <end position="182"/>
    </location>
</feature>
<dbReference type="Gene3D" id="3.40.50.300">
    <property type="entry name" value="P-loop containing nucleotide triphosphate hydrolases"/>
    <property type="match status" value="1"/>
</dbReference>
<evidence type="ECO:0000313" key="4">
    <source>
        <dbReference type="EMBL" id="MFC1409534.1"/>
    </source>
</evidence>
<proteinExistence type="predicted"/>
<sequence>MRGGIPDGAIVGLLATLLGATALFWLSTALGALLTHGRLPHPMPFTGTPQAIRSLATAPNSIPAAWPNTPAAQLPSATAFWVTFFVLLALLITLALTILTAWMRLQAARRQHGAADQRKEPPPLWEPPAAAAAAVAPAAAVGPSAAASTAAASAAAVATAAVATAAVATAAPSVGPDAGPVPAAVPRPEPTPVPTPVPTREPAQVPPQATAQTAPPVPQSPPRPPGPFAFPAGTTALLVPDPLSAAAKRELLRRAVETATGPVLVVTDDLALWEARPPHRDARLFDPLRLVAEVPDAETRVRWAPHDRCDDPATATSRARALLAPTTRGGAAEAASQAERNVRDTAQTLLRCWLHAAALDGRPFRHVQRWASGSNRGEALTILRSADPHRAADGWDGELQALLTHSSDLRDSAIERILDALDVLSELQVQQACTPSSAADGLDLESLLRHRGTLYLLGRATETRVGRSGGAPTQRSAMPLLTALAEDVFERARKTAAKTSAGRLDPPLLCVLDNVAAVAPFPGLPELLARGGPLGLGGVAVLRSPEQARSRWGERAVHSLWTKADARAVLGPLGSTALEALLGALQTAAPEAEAAVAGGALSAGELLLLAARRPAQRYSPGGTPLGAPGGSATAASAPVPSGGQTAPQ</sequence>
<protein>
    <submittedName>
        <fullName evidence="4">TraM recognition domain-containing protein</fullName>
    </submittedName>
</protein>
<dbReference type="EMBL" id="JBHEZX010000003">
    <property type="protein sequence ID" value="MFC1409534.1"/>
    <property type="molecule type" value="Genomic_DNA"/>
</dbReference>
<dbReference type="RefSeq" id="WP_380505393.1">
    <property type="nucleotide sequence ID" value="NZ_JBHEZX010000003.1"/>
</dbReference>
<evidence type="ECO:0000256" key="1">
    <source>
        <dbReference type="SAM" id="MobiDB-lite"/>
    </source>
</evidence>
<dbReference type="SUPFAM" id="SSF52540">
    <property type="entry name" value="P-loop containing nucleoside triphosphate hydrolases"/>
    <property type="match status" value="1"/>
</dbReference>
<evidence type="ECO:0000259" key="3">
    <source>
        <dbReference type="Pfam" id="PF12696"/>
    </source>
</evidence>
<dbReference type="InterPro" id="IPR027417">
    <property type="entry name" value="P-loop_NTPase"/>
</dbReference>
<evidence type="ECO:0000313" key="5">
    <source>
        <dbReference type="Proteomes" id="UP001592582"/>
    </source>
</evidence>
<dbReference type="Proteomes" id="UP001592582">
    <property type="component" value="Unassembled WGS sequence"/>
</dbReference>
<reference evidence="4 5" key="1">
    <citation type="submission" date="2024-09" db="EMBL/GenBank/DDBJ databases">
        <authorList>
            <person name="Lee S.D."/>
        </authorList>
    </citation>
    <scope>NUCLEOTIDE SEQUENCE [LARGE SCALE GENOMIC DNA]</scope>
    <source>
        <strain evidence="4 5">N1-1</strain>
    </source>
</reference>
<feature type="compositionally biased region" description="Low complexity" evidence="1">
    <location>
        <begin position="630"/>
        <end position="648"/>
    </location>
</feature>
<accession>A0ABV6V731</accession>
<comment type="caution">
    <text evidence="4">The sequence shown here is derived from an EMBL/GenBank/DDBJ whole genome shotgun (WGS) entry which is preliminary data.</text>
</comment>
<evidence type="ECO:0000256" key="2">
    <source>
        <dbReference type="SAM" id="Phobius"/>
    </source>
</evidence>
<name>A0ABV6V731_9ACTN</name>
<keyword evidence="2" id="KW-0812">Transmembrane</keyword>
<keyword evidence="2" id="KW-0472">Membrane</keyword>
<feature type="compositionally biased region" description="Pro residues" evidence="1">
    <location>
        <begin position="215"/>
        <end position="228"/>
    </location>
</feature>
<feature type="transmembrane region" description="Helical" evidence="2">
    <location>
        <begin position="79"/>
        <end position="102"/>
    </location>
</feature>
<gene>
    <name evidence="4" type="ORF">ACEZDG_09580</name>
</gene>
<feature type="compositionally biased region" description="Low complexity" evidence="1">
    <location>
        <begin position="200"/>
        <end position="214"/>
    </location>
</feature>
<feature type="domain" description="TraD/TraG TraM recognition site" evidence="3">
    <location>
        <begin position="507"/>
        <end position="573"/>
    </location>
</feature>
<feature type="region of interest" description="Disordered" evidence="1">
    <location>
        <begin position="618"/>
        <end position="648"/>
    </location>
</feature>
<feature type="region of interest" description="Disordered" evidence="1">
    <location>
        <begin position="172"/>
        <end position="234"/>
    </location>
</feature>
<dbReference type="Pfam" id="PF12696">
    <property type="entry name" value="TraG-D_C"/>
    <property type="match status" value="1"/>
</dbReference>
<keyword evidence="2" id="KW-1133">Transmembrane helix</keyword>
<organism evidence="4 5">
    <name type="scientific">Streptacidiphilus alkalitolerans</name>
    <dbReference type="NCBI Taxonomy" id="3342712"/>
    <lineage>
        <taxon>Bacteria</taxon>
        <taxon>Bacillati</taxon>
        <taxon>Actinomycetota</taxon>
        <taxon>Actinomycetes</taxon>
        <taxon>Kitasatosporales</taxon>
        <taxon>Streptomycetaceae</taxon>
        <taxon>Streptacidiphilus</taxon>
    </lineage>
</organism>
<feature type="compositionally biased region" description="Pro residues" evidence="1">
    <location>
        <begin position="183"/>
        <end position="199"/>
    </location>
</feature>
<dbReference type="InterPro" id="IPR032689">
    <property type="entry name" value="TraG-D_C"/>
</dbReference>
<dbReference type="CDD" id="cd01127">
    <property type="entry name" value="TrwB_TraG_TraD_VirD4"/>
    <property type="match status" value="1"/>
</dbReference>